<feature type="signal peptide" evidence="2">
    <location>
        <begin position="1"/>
        <end position="20"/>
    </location>
</feature>
<dbReference type="AlphaFoldDB" id="A0A091B3Z7"/>
<dbReference type="InterPro" id="IPR001763">
    <property type="entry name" value="Rhodanese-like_dom"/>
</dbReference>
<organism evidence="4 5">
    <name type="scientific">Arenimonas malthae CC-JY-1</name>
    <dbReference type="NCBI Taxonomy" id="1384054"/>
    <lineage>
        <taxon>Bacteria</taxon>
        <taxon>Pseudomonadati</taxon>
        <taxon>Pseudomonadota</taxon>
        <taxon>Gammaproteobacteria</taxon>
        <taxon>Lysobacterales</taxon>
        <taxon>Lysobacteraceae</taxon>
        <taxon>Arenimonas</taxon>
    </lineage>
</organism>
<dbReference type="SMART" id="SM00450">
    <property type="entry name" value="RHOD"/>
    <property type="match status" value="2"/>
</dbReference>
<proteinExistence type="predicted"/>
<dbReference type="InterPro" id="IPR051126">
    <property type="entry name" value="Thiosulfate_sulfurtransferase"/>
</dbReference>
<dbReference type="PANTHER" id="PTHR43855:SF1">
    <property type="entry name" value="THIOSULFATE SULFURTRANSFERASE"/>
    <property type="match status" value="1"/>
</dbReference>
<gene>
    <name evidence="4" type="ORF">N790_07840</name>
</gene>
<dbReference type="Gene3D" id="3.40.250.10">
    <property type="entry name" value="Rhodanese-like domain"/>
    <property type="match status" value="2"/>
</dbReference>
<evidence type="ECO:0000256" key="1">
    <source>
        <dbReference type="ARBA" id="ARBA00022737"/>
    </source>
</evidence>
<feature type="chain" id="PRO_5001871221" description="Rhodanese domain-containing protein" evidence="2">
    <location>
        <begin position="21"/>
        <end position="321"/>
    </location>
</feature>
<dbReference type="Proteomes" id="UP000029392">
    <property type="component" value="Unassembled WGS sequence"/>
</dbReference>
<evidence type="ECO:0000313" key="4">
    <source>
        <dbReference type="EMBL" id="KFN47328.1"/>
    </source>
</evidence>
<name>A0A091B3Z7_9GAMM</name>
<dbReference type="SUPFAM" id="SSF52821">
    <property type="entry name" value="Rhodanese/Cell cycle control phosphatase"/>
    <property type="match status" value="2"/>
</dbReference>
<dbReference type="eggNOG" id="COG2897">
    <property type="taxonomic scope" value="Bacteria"/>
</dbReference>
<sequence length="321" mass="34101">MKPYALMFLLSALLSAPLAAVELPGPVVSPEWLDQNRDAVVVLDVRNGLDAFTEAPEYETAEDGSKKLTVVGGHVPGARPVDFNTLRISTTVDGKKIDKMLPSREQVQALVRGWGVNQGDVLVITSPGESFDESDMAARLYWTLKVHGHEAMALLDGGNAAWGQAGLPLATDAATAPAAGNWTAGELRGQWLAAAADLKPRHASPQLVDARPAPQYLGLFFKKPAVTAGGHVEGAVNFAPDVRTREAGLSRGFFAADRYRQVLGAVGVKPEAGSIVYCNTGHMAAGAWFVLSEVLGVENVKLYDGSMHEWTTLGHPVVGLD</sequence>
<dbReference type="PROSITE" id="PS50206">
    <property type="entry name" value="RHODANESE_3"/>
    <property type="match status" value="2"/>
</dbReference>
<keyword evidence="1" id="KW-0677">Repeat</keyword>
<dbReference type="STRING" id="1384054.N790_07840"/>
<reference evidence="4 5" key="1">
    <citation type="submission" date="2013-09" db="EMBL/GenBank/DDBJ databases">
        <title>Genome sequencing of Arenimonas malthae.</title>
        <authorList>
            <person name="Chen F."/>
            <person name="Wang G."/>
        </authorList>
    </citation>
    <scope>NUCLEOTIDE SEQUENCE [LARGE SCALE GENOMIC DNA]</scope>
    <source>
        <strain evidence="4 5">CC-JY-1</strain>
    </source>
</reference>
<evidence type="ECO:0000259" key="3">
    <source>
        <dbReference type="PROSITE" id="PS50206"/>
    </source>
</evidence>
<dbReference type="CDD" id="cd01448">
    <property type="entry name" value="TST_Repeat_1"/>
    <property type="match status" value="1"/>
</dbReference>
<dbReference type="Pfam" id="PF00581">
    <property type="entry name" value="Rhodanese"/>
    <property type="match status" value="2"/>
</dbReference>
<keyword evidence="2" id="KW-0732">Signal</keyword>
<accession>A0A091B3Z7</accession>
<evidence type="ECO:0000313" key="5">
    <source>
        <dbReference type="Proteomes" id="UP000029392"/>
    </source>
</evidence>
<feature type="domain" description="Rhodanese" evidence="3">
    <location>
        <begin position="201"/>
        <end position="319"/>
    </location>
</feature>
<evidence type="ECO:0000256" key="2">
    <source>
        <dbReference type="SAM" id="SignalP"/>
    </source>
</evidence>
<dbReference type="OrthoDB" id="9781034at2"/>
<dbReference type="PANTHER" id="PTHR43855">
    <property type="entry name" value="THIOSULFATE SULFURTRANSFERASE"/>
    <property type="match status" value="1"/>
</dbReference>
<dbReference type="EMBL" id="AVCH01000162">
    <property type="protein sequence ID" value="KFN47328.1"/>
    <property type="molecule type" value="Genomic_DNA"/>
</dbReference>
<feature type="domain" description="Rhodanese" evidence="3">
    <location>
        <begin position="36"/>
        <end position="171"/>
    </location>
</feature>
<comment type="caution">
    <text evidence="4">The sequence shown here is derived from an EMBL/GenBank/DDBJ whole genome shotgun (WGS) entry which is preliminary data.</text>
</comment>
<dbReference type="RefSeq" id="WP_052385825.1">
    <property type="nucleotide sequence ID" value="NZ_AVCH01000162.1"/>
</dbReference>
<dbReference type="PATRIC" id="fig|1384054.3.peg.1633"/>
<protein>
    <recommendedName>
        <fullName evidence="3">Rhodanese domain-containing protein</fullName>
    </recommendedName>
</protein>
<dbReference type="InterPro" id="IPR036873">
    <property type="entry name" value="Rhodanese-like_dom_sf"/>
</dbReference>
<keyword evidence="5" id="KW-1185">Reference proteome</keyword>